<dbReference type="InterPro" id="IPR031321">
    <property type="entry name" value="UCP012641"/>
</dbReference>
<reference evidence="2" key="1">
    <citation type="submission" date="2020-02" db="EMBL/GenBank/DDBJ databases">
        <authorList>
            <person name="Meier V. D."/>
        </authorList>
    </citation>
    <scope>NUCLEOTIDE SEQUENCE</scope>
    <source>
        <strain evidence="2">AVDCRST_MAG15</strain>
    </source>
</reference>
<evidence type="ECO:0000259" key="1">
    <source>
        <dbReference type="Pfam" id="PF10005"/>
    </source>
</evidence>
<dbReference type="Pfam" id="PF15887">
    <property type="entry name" value="Peptidase_Mx"/>
    <property type="match status" value="1"/>
</dbReference>
<dbReference type="AlphaFoldDB" id="A0A6J4NF77"/>
<dbReference type="InterPro" id="IPR011201">
    <property type="entry name" value="Zinc-ribbon_6_bact"/>
</dbReference>
<accession>A0A6J4NF77</accession>
<dbReference type="Pfam" id="PF10005">
    <property type="entry name" value="Zn_ribbon_DZR_6"/>
    <property type="match status" value="1"/>
</dbReference>
<organism evidence="2">
    <name type="scientific">uncultured Rubellimicrobium sp</name>
    <dbReference type="NCBI Taxonomy" id="543078"/>
    <lineage>
        <taxon>Bacteria</taxon>
        <taxon>Pseudomonadati</taxon>
        <taxon>Pseudomonadota</taxon>
        <taxon>Alphaproteobacteria</taxon>
        <taxon>Rhodobacterales</taxon>
        <taxon>Roseobacteraceae</taxon>
        <taxon>Rubellimicrobium</taxon>
        <taxon>environmental samples</taxon>
    </lineage>
</organism>
<gene>
    <name evidence="2" type="ORF">AVDCRST_MAG15-180</name>
</gene>
<name>A0A6J4NF77_9RHOB</name>
<protein>
    <recommendedName>
        <fullName evidence="1">Zinc-ribbon domain-containing protein</fullName>
    </recommendedName>
</protein>
<sequence>MKRLTCPVCGRFVYFDSLSCLACGTDLVHEPRAVEMRELAVRESCANRDAIGCNWLAEAPGGLCASCALTEILPDLSVSGNLLRWKRIEDAKRRLVQTLIRLHLPLVSRAGNRLRFHLLADEVQADGSVKQVMTGHDNGLVTLNIAEADDDRREAMRLGMGERYRTLLGHCRHEVGHFYFDVLVEEGGRRPEFDRIFGDPDADYQEALQRHYDEGPPEDWAEGFVSAYATMHPWEDFAETFAHWMHMVDGLETAVAYNLAEGADPFGGDPIEPLVAAWVPLSVAMNAMSRSLGQPDLYPFVIGPRVVEKLGFVHGLLRDRLASAA</sequence>
<dbReference type="EMBL" id="CADCUU010000031">
    <property type="protein sequence ID" value="CAA9386118.1"/>
    <property type="molecule type" value="Genomic_DNA"/>
</dbReference>
<feature type="domain" description="Zinc-ribbon" evidence="1">
    <location>
        <begin position="5"/>
        <end position="77"/>
    </location>
</feature>
<dbReference type="Gene3D" id="3.40.390.70">
    <property type="match status" value="1"/>
</dbReference>
<proteinExistence type="predicted"/>
<evidence type="ECO:0000313" key="2">
    <source>
        <dbReference type="EMBL" id="CAA9386118.1"/>
    </source>
</evidence>
<dbReference type="PIRSF" id="PIRSF012641">
    <property type="entry name" value="UCP012641"/>
    <property type="match status" value="1"/>
</dbReference>